<dbReference type="InterPro" id="IPR026366">
    <property type="entry name" value="Seleno_YedE"/>
</dbReference>
<proteinExistence type="predicted"/>
<gene>
    <name evidence="2" type="ORF">SAMN05660297_03335</name>
</gene>
<keyword evidence="1" id="KW-1133">Transmembrane helix</keyword>
<dbReference type="EMBL" id="FOHU01000025">
    <property type="protein sequence ID" value="SET73854.1"/>
    <property type="molecule type" value="Genomic_DNA"/>
</dbReference>
<keyword evidence="3" id="KW-1185">Reference proteome</keyword>
<feature type="transmembrane region" description="Helical" evidence="1">
    <location>
        <begin position="185"/>
        <end position="205"/>
    </location>
</feature>
<feature type="transmembrane region" description="Helical" evidence="1">
    <location>
        <begin position="226"/>
        <end position="245"/>
    </location>
</feature>
<dbReference type="InterPro" id="IPR007272">
    <property type="entry name" value="Sulf_transp_TsuA/YedE"/>
</dbReference>
<evidence type="ECO:0000313" key="3">
    <source>
        <dbReference type="Proteomes" id="UP000199568"/>
    </source>
</evidence>
<dbReference type="AlphaFoldDB" id="A0A1I0GTQ1"/>
<feature type="transmembrane region" description="Helical" evidence="1">
    <location>
        <begin position="265"/>
        <end position="286"/>
    </location>
</feature>
<reference evidence="2 3" key="1">
    <citation type="submission" date="2016-10" db="EMBL/GenBank/DDBJ databases">
        <authorList>
            <person name="de Groot N.N."/>
        </authorList>
    </citation>
    <scope>NUCLEOTIDE SEQUENCE [LARGE SCALE GENOMIC DNA]</scope>
    <source>
        <strain evidence="2 3">DSM 18979</strain>
    </source>
</reference>
<feature type="transmembrane region" description="Helical" evidence="1">
    <location>
        <begin position="331"/>
        <end position="352"/>
    </location>
</feature>
<organism evidence="2 3">
    <name type="scientific">Natronincola peptidivorans</name>
    <dbReference type="NCBI Taxonomy" id="426128"/>
    <lineage>
        <taxon>Bacteria</taxon>
        <taxon>Bacillati</taxon>
        <taxon>Bacillota</taxon>
        <taxon>Clostridia</taxon>
        <taxon>Peptostreptococcales</taxon>
        <taxon>Natronincolaceae</taxon>
        <taxon>Natronincola</taxon>
    </lineage>
</organism>
<dbReference type="Proteomes" id="UP000199568">
    <property type="component" value="Unassembled WGS sequence"/>
</dbReference>
<name>A0A1I0GTQ1_9FIRM</name>
<feature type="transmembrane region" description="Helical" evidence="1">
    <location>
        <begin position="160"/>
        <end position="179"/>
    </location>
</feature>
<dbReference type="RefSeq" id="WP_090446592.1">
    <property type="nucleotide sequence ID" value="NZ_FOHU01000025.1"/>
</dbReference>
<dbReference type="Pfam" id="PF04143">
    <property type="entry name" value="Sulf_transp"/>
    <property type="match status" value="1"/>
</dbReference>
<feature type="transmembrane region" description="Helical" evidence="1">
    <location>
        <begin position="87"/>
        <end position="110"/>
    </location>
</feature>
<dbReference type="STRING" id="426128.SAMN05660297_03335"/>
<accession>A0A1I0GTQ1</accession>
<feature type="transmembrane region" description="Helical" evidence="1">
    <location>
        <begin position="298"/>
        <end position="319"/>
    </location>
</feature>
<keyword evidence="1" id="KW-0812">Transmembrane</keyword>
<keyword evidence="1" id="KW-0472">Membrane</keyword>
<dbReference type="NCBIfam" id="TIGR04112">
    <property type="entry name" value="seleno_YedE"/>
    <property type="match status" value="1"/>
</dbReference>
<sequence>MKDGKGKIIASGGLVGILAALLVKFGNPVNMGICVACFFRDIAGGLGLHRAAVVQYLRPEVPGFILGAFGMAKAKGEFKPRGGSSPLLRFILGFFLMIGALVFLGCPLRMILRLANGDLNALLGLFGYVAGIWVGIQFLKQGFSLGKSIKQPAVSGYTMPVFGVAILLLLLAAPAFIFFSESGPGSMAAPILLALGAGLAVGAVLQRTRLCTAGGIRDIILIKDYHYLWGLIGIFVFALIGNLLFNFETFKIGFTDQPIAHNDHLWNFLGMALAGIAAALLGGCPLRQSILAGEGDTDAAVTILGLTAGAAFAHNFGLAASPAGATLNGKVAVVIGIIVVLAIGYGVVKSVAQKASEGKAKGGISANV</sequence>
<evidence type="ECO:0000313" key="2">
    <source>
        <dbReference type="EMBL" id="SET73854.1"/>
    </source>
</evidence>
<feature type="transmembrane region" description="Helical" evidence="1">
    <location>
        <begin position="122"/>
        <end position="139"/>
    </location>
</feature>
<evidence type="ECO:0000256" key="1">
    <source>
        <dbReference type="SAM" id="Phobius"/>
    </source>
</evidence>
<dbReference type="OrthoDB" id="3190590at2"/>
<protein>
    <submittedName>
        <fullName evidence="2">Uncharacterized protein</fullName>
    </submittedName>
</protein>